<gene>
    <name evidence="1" type="ORF">AVL57_00270</name>
</gene>
<name>A0ABM5YPX3_9ALTE</name>
<keyword evidence="1" id="KW-0614">Plasmid</keyword>
<organism evidence="1 2">
    <name type="scientific">Alteromonas stellipolaris</name>
    <dbReference type="NCBI Taxonomy" id="233316"/>
    <lineage>
        <taxon>Bacteria</taxon>
        <taxon>Pseudomonadati</taxon>
        <taxon>Pseudomonadota</taxon>
        <taxon>Gammaproteobacteria</taxon>
        <taxon>Alteromonadales</taxon>
        <taxon>Alteromonadaceae</taxon>
        <taxon>Alteromonas/Salinimonas group</taxon>
        <taxon>Alteromonas</taxon>
    </lineage>
</organism>
<evidence type="ECO:0000313" key="2">
    <source>
        <dbReference type="Proteomes" id="UP000056750"/>
    </source>
</evidence>
<accession>A0ABM5YPX3</accession>
<protein>
    <submittedName>
        <fullName evidence="1">Uncharacterized protein</fullName>
    </submittedName>
</protein>
<dbReference type="EMBL" id="CP013927">
    <property type="protein sequence ID" value="AMJ76616.1"/>
    <property type="molecule type" value="Genomic_DNA"/>
</dbReference>
<keyword evidence="2" id="KW-1185">Reference proteome</keyword>
<geneLocation type="plasmid" evidence="1 2">
    <name>pASTE61-200</name>
</geneLocation>
<reference evidence="1 2" key="1">
    <citation type="submission" date="2015-12" db="EMBL/GenBank/DDBJ databases">
        <title>Intraspecies pangenome expansion in the marine bacterium Alteromonas.</title>
        <authorList>
            <person name="Lopez-Perez M."/>
            <person name="Rodriguez-Valera F."/>
        </authorList>
    </citation>
    <scope>NUCLEOTIDE SEQUENCE [LARGE SCALE GENOMIC DNA]</scope>
    <source>
        <strain evidence="1 2">LMG 21861</strain>
        <plasmid evidence="1 2">pASTE61-200</plasmid>
    </source>
</reference>
<evidence type="ECO:0000313" key="1">
    <source>
        <dbReference type="EMBL" id="AMJ76616.1"/>
    </source>
</evidence>
<proteinExistence type="predicted"/>
<sequence>MCGMCIEAATLECIKGGRIQIDLAKTTYGETSDAYLEPHCLAEVAIGSENHISLLLEEHPKSPSIIWAVLNANQKRAFSEIEYEIALDVLTISVLEEPPVIEKSLNKTLPHLLSFLKCFPLQAACDLDGLFENIKARDDLHLVISDAEILISYLCGNYISRYSEFKFDIFTQEVNGVTDDQVNDIFNLCPVSIFLAKWLLERLKPNHIAHELIPIFEAPVPYFTSYYMAWRRHATLWLYQNKSESEFLYLLPVMYVEALFHLKQVTPISERLSNEIDKRVKHEGLGC</sequence>
<dbReference type="Proteomes" id="UP000056750">
    <property type="component" value="Plasmid pASTE61-200"/>
</dbReference>